<comment type="caution">
    <text evidence="1">The sequence shown here is derived from an EMBL/GenBank/DDBJ whole genome shotgun (WGS) entry which is preliminary data.</text>
</comment>
<gene>
    <name evidence="1" type="ORF">BZG36_00477</name>
</gene>
<evidence type="ECO:0000313" key="1">
    <source>
        <dbReference type="EMBL" id="OZJ06515.1"/>
    </source>
</evidence>
<protein>
    <submittedName>
        <fullName evidence="1">Uncharacterized protein</fullName>
    </submittedName>
</protein>
<sequence length="274" mass="30556">MPPRKKARQLIQVGDIPLAKRRLPGNAPLTRETGDLASKDRLVEDLAGAYNIHLRKCIDRELSKLVKKNKELNEESTRESLAALFNKESSTQRTPRGVLVRSDELGMFEPLTSKKAVANMKLDVPAQYREFVKEWFTDMVETATAEMTAEMPDAMVPGKAANRTRTCRSTLGKLFRADLTEEDRKAFQRGVIQTATALSDHLSDLAAQVRAEMLTVVTHGIMVDGQDAKAHDAIDSSRWPKVSEFVPELVQRLLDAGTIEGRIPIVPLHLAWTS</sequence>
<accession>A0A261Y7C4</accession>
<evidence type="ECO:0000313" key="2">
    <source>
        <dbReference type="Proteomes" id="UP000242875"/>
    </source>
</evidence>
<dbReference type="Proteomes" id="UP000242875">
    <property type="component" value="Unassembled WGS sequence"/>
</dbReference>
<reference evidence="1 2" key="1">
    <citation type="journal article" date="2017" name="Mycologia">
        <title>Bifiguratus adelaidae, gen. et sp. nov., a new member of Mucoromycotina in endophytic and soil-dwelling habitats.</title>
        <authorList>
            <person name="Torres-Cruz T.J."/>
            <person name="Billingsley Tobias T.L."/>
            <person name="Almatruk M."/>
            <person name="Hesse C."/>
            <person name="Kuske C.R."/>
            <person name="Desiro A."/>
            <person name="Benucci G.M."/>
            <person name="Bonito G."/>
            <person name="Stajich J.E."/>
            <person name="Dunlap C."/>
            <person name="Arnold A.E."/>
            <person name="Porras-Alfaro A."/>
        </authorList>
    </citation>
    <scope>NUCLEOTIDE SEQUENCE [LARGE SCALE GENOMIC DNA]</scope>
    <source>
        <strain evidence="1 2">AZ0501</strain>
    </source>
</reference>
<name>A0A261Y7C4_9FUNG</name>
<dbReference type="AlphaFoldDB" id="A0A261Y7C4"/>
<keyword evidence="2" id="KW-1185">Reference proteome</keyword>
<organism evidence="1 2">
    <name type="scientific">Bifiguratus adelaidae</name>
    <dbReference type="NCBI Taxonomy" id="1938954"/>
    <lineage>
        <taxon>Eukaryota</taxon>
        <taxon>Fungi</taxon>
        <taxon>Fungi incertae sedis</taxon>
        <taxon>Mucoromycota</taxon>
        <taxon>Mucoromycotina</taxon>
        <taxon>Endogonomycetes</taxon>
        <taxon>Endogonales</taxon>
        <taxon>Endogonales incertae sedis</taxon>
        <taxon>Bifiguratus</taxon>
    </lineage>
</organism>
<proteinExistence type="predicted"/>
<dbReference type="EMBL" id="MVBO01000003">
    <property type="protein sequence ID" value="OZJ06515.1"/>
    <property type="molecule type" value="Genomic_DNA"/>
</dbReference>